<dbReference type="InterPro" id="IPR029058">
    <property type="entry name" value="AB_hydrolase_fold"/>
</dbReference>
<feature type="signal peptide" evidence="6">
    <location>
        <begin position="1"/>
        <end position="21"/>
    </location>
</feature>
<dbReference type="AlphaFoldDB" id="A0A7J6LN41"/>
<comment type="caution">
    <text evidence="7">The sequence shown here is derived from an EMBL/GenBank/DDBJ whole genome shotgun (WGS) entry which is preliminary data.</text>
</comment>
<evidence type="ECO:0000313" key="7">
    <source>
        <dbReference type="EMBL" id="KAF4660440.1"/>
    </source>
</evidence>
<dbReference type="PANTHER" id="PTHR11010">
    <property type="entry name" value="PROTEASE S28 PRO-X CARBOXYPEPTIDASE-RELATED"/>
    <property type="match status" value="1"/>
</dbReference>
<evidence type="ECO:0000256" key="3">
    <source>
        <dbReference type="ARBA" id="ARBA00022729"/>
    </source>
</evidence>
<dbReference type="GO" id="GO:0006508">
    <property type="term" value="P:proteolysis"/>
    <property type="evidence" value="ECO:0007669"/>
    <property type="project" value="UniProtKB-KW"/>
</dbReference>
<evidence type="ECO:0000256" key="5">
    <source>
        <dbReference type="ARBA" id="ARBA00023180"/>
    </source>
</evidence>
<dbReference type="Gene3D" id="3.40.50.1820">
    <property type="entry name" value="alpha/beta hydrolase"/>
    <property type="match status" value="1"/>
</dbReference>
<dbReference type="Gene3D" id="1.20.120.980">
    <property type="entry name" value="Serine carboxypeptidase S28, SKS domain"/>
    <property type="match status" value="1"/>
</dbReference>
<dbReference type="SUPFAM" id="SSF53474">
    <property type="entry name" value="alpha/beta-Hydrolases"/>
    <property type="match status" value="1"/>
</dbReference>
<dbReference type="Proteomes" id="UP000591131">
    <property type="component" value="Unassembled WGS sequence"/>
</dbReference>
<feature type="chain" id="PRO_5029780468" evidence="6">
    <location>
        <begin position="22"/>
        <end position="424"/>
    </location>
</feature>
<organism evidence="7 8">
    <name type="scientific">Perkinsus chesapeaki</name>
    <name type="common">Clam parasite</name>
    <name type="synonym">Perkinsus andrewsi</name>
    <dbReference type="NCBI Taxonomy" id="330153"/>
    <lineage>
        <taxon>Eukaryota</taxon>
        <taxon>Sar</taxon>
        <taxon>Alveolata</taxon>
        <taxon>Perkinsozoa</taxon>
        <taxon>Perkinsea</taxon>
        <taxon>Perkinsida</taxon>
        <taxon>Perkinsidae</taxon>
        <taxon>Perkinsus</taxon>
    </lineage>
</organism>
<evidence type="ECO:0000256" key="4">
    <source>
        <dbReference type="ARBA" id="ARBA00022801"/>
    </source>
</evidence>
<protein>
    <submittedName>
        <fullName evidence="7">Thymus-specific serine protease</fullName>
    </submittedName>
</protein>
<evidence type="ECO:0000313" key="8">
    <source>
        <dbReference type="Proteomes" id="UP000591131"/>
    </source>
</evidence>
<dbReference type="InterPro" id="IPR042269">
    <property type="entry name" value="Ser_carbopepase_S28_SKS"/>
</dbReference>
<keyword evidence="8" id="KW-1185">Reference proteome</keyword>
<dbReference type="InterPro" id="IPR008758">
    <property type="entry name" value="Peptidase_S28"/>
</dbReference>
<dbReference type="OrthoDB" id="1735038at2759"/>
<reference evidence="7 8" key="1">
    <citation type="submission" date="2020-04" db="EMBL/GenBank/DDBJ databases">
        <title>Perkinsus chesapeaki whole genome sequence.</title>
        <authorList>
            <person name="Bogema D.R."/>
        </authorList>
    </citation>
    <scope>NUCLEOTIDE SEQUENCE [LARGE SCALE GENOMIC DNA]</scope>
    <source>
        <strain evidence="7">ATCC PRA-425</strain>
    </source>
</reference>
<dbReference type="EMBL" id="JAAPAO010000413">
    <property type="protein sequence ID" value="KAF4660440.1"/>
    <property type="molecule type" value="Genomic_DNA"/>
</dbReference>
<keyword evidence="5" id="KW-0325">Glycoprotein</keyword>
<proteinExistence type="inferred from homology"/>
<dbReference type="GO" id="GO:0070008">
    <property type="term" value="F:serine-type exopeptidase activity"/>
    <property type="evidence" value="ECO:0007669"/>
    <property type="project" value="InterPro"/>
</dbReference>
<evidence type="ECO:0000256" key="1">
    <source>
        <dbReference type="ARBA" id="ARBA00011079"/>
    </source>
</evidence>
<evidence type="ECO:0000256" key="2">
    <source>
        <dbReference type="ARBA" id="ARBA00022670"/>
    </source>
</evidence>
<evidence type="ECO:0000256" key="6">
    <source>
        <dbReference type="SAM" id="SignalP"/>
    </source>
</evidence>
<dbReference type="PANTHER" id="PTHR11010:SF117">
    <property type="entry name" value="SERINE PROTEASE 16"/>
    <property type="match status" value="1"/>
</dbReference>
<keyword evidence="2 7" id="KW-0645">Protease</keyword>
<dbReference type="GO" id="GO:0008239">
    <property type="term" value="F:dipeptidyl-peptidase activity"/>
    <property type="evidence" value="ECO:0007669"/>
    <property type="project" value="TreeGrafter"/>
</dbReference>
<accession>A0A7J6LN41</accession>
<dbReference type="Pfam" id="PF05577">
    <property type="entry name" value="Peptidase_S28"/>
    <property type="match status" value="2"/>
</dbReference>
<comment type="similarity">
    <text evidence="1">Belongs to the peptidase S28 family.</text>
</comment>
<keyword evidence="4" id="KW-0378">Hydrolase</keyword>
<gene>
    <name evidence="7" type="primary">PRSS16_25</name>
    <name evidence="7" type="ORF">FOL47_007169</name>
</gene>
<sequence>MLNRSLCYILPILAAALFSSGTKKRPSPSELIWLEDTFEDAIVDHFDPESRKFSQRFCVGLGTYTREKPLVFLFVGADQPMSPSLIPVNLMRLASSFKAAVAYLEHRYFGGSFPTEDVSAKTLKDLLTIPQTVEDIRTFGEYLKRYLNSPTLQIVLFGDSYGGSLAAWVRGRYTRLFIGAVSSSAVFDIKLDNDLYASIEAQGLSNKQLGGSPKCLETVKKAHKSFANLTKSSDGRRKLEKKFNACKNILDDRMNQLALEDYCNIKKVCRRLTKTNDDPLDAIADIFLTKTELPPNPPGCFSDTFADYIKMLEDPDNQNRERMSRFIFCRGFGQRQPCTDENNCPWLRTEERLELNVRICGAFGISEEQAKEYIDQVQTEYGGKTLKGATNIFSINGEADPWRSVSITEPAEGIDVYTVPLASH</sequence>
<name>A0A7J6LN41_PERCH</name>
<keyword evidence="3 6" id="KW-0732">Signal</keyword>